<reference evidence="7" key="1">
    <citation type="journal article" date="2013" name="Genetics">
        <title>The draft genome and transcriptome of Panagrellus redivivus are shaped by the harsh demands of a free-living lifestyle.</title>
        <authorList>
            <person name="Srinivasan J."/>
            <person name="Dillman A.R."/>
            <person name="Macchietto M.G."/>
            <person name="Heikkinen L."/>
            <person name="Lakso M."/>
            <person name="Fracchia K.M."/>
            <person name="Antoshechkin I."/>
            <person name="Mortazavi A."/>
            <person name="Wong G."/>
            <person name="Sternberg P.W."/>
        </authorList>
    </citation>
    <scope>NUCLEOTIDE SEQUENCE [LARGE SCALE GENOMIC DNA]</scope>
    <source>
        <strain evidence="7">MT8872</strain>
    </source>
</reference>
<sequence>MVVETIDWTDLSFQEARQTLKKWRDDHARRSEEIVEIWEHVLSRYTSSLHDELWAVLEQVTIAAIDSARHDVALQCLQKLMTQFPSSSRVAKLQAMRLEALKNYDDAEALYNKLIKADETNPGFRKRKVAILIAKGEKLEAIRELNEYLEIFINDTEAWIELSELYLKEADYARAAFAFEDVLLSTPHSSLNLRRIAEIRYAQGGQDNLELAKAYYDKAIQLNPDDTRSLFGVVLVCNQLANKASPAKKKELIQTGTRALDKLASIYKKAGDNPKQDIHQRTVNALRTQLSQS</sequence>
<evidence type="ECO:0000256" key="4">
    <source>
        <dbReference type="PROSITE-ProRule" id="PRU00339"/>
    </source>
</evidence>
<accession>A0A7E4WB15</accession>
<comment type="subunit">
    <text evidence="5">Component of the ER membrane protein complex (EMC).</text>
</comment>
<dbReference type="Gene3D" id="1.25.40.10">
    <property type="entry name" value="Tetratricopeptide repeat domain"/>
    <property type="match status" value="1"/>
</dbReference>
<reference evidence="8" key="2">
    <citation type="submission" date="2020-10" db="UniProtKB">
        <authorList>
            <consortium name="WormBaseParasite"/>
        </authorList>
    </citation>
    <scope>IDENTIFICATION</scope>
</reference>
<feature type="repeat" description="TPR" evidence="4">
    <location>
        <begin position="156"/>
        <end position="189"/>
    </location>
</feature>
<name>A0A7E4WB15_PANRE</name>
<feature type="domain" description="EMC2 TPR-like" evidence="6">
    <location>
        <begin position="88"/>
        <end position="198"/>
    </location>
</feature>
<protein>
    <recommendedName>
        <fullName evidence="5">ER membrane protein complex subunit 2</fullName>
    </recommendedName>
</protein>
<dbReference type="AlphaFoldDB" id="A0A7E4WB15"/>
<dbReference type="InterPro" id="IPR011990">
    <property type="entry name" value="TPR-like_helical_dom_sf"/>
</dbReference>
<evidence type="ECO:0000256" key="2">
    <source>
        <dbReference type="ARBA" id="ARBA00022737"/>
    </source>
</evidence>
<keyword evidence="5" id="KW-0256">Endoplasmic reticulum</keyword>
<evidence type="ECO:0000256" key="5">
    <source>
        <dbReference type="RuleBase" id="RU367091"/>
    </source>
</evidence>
<dbReference type="InterPro" id="IPR019734">
    <property type="entry name" value="TPR_rpt"/>
</dbReference>
<comment type="function">
    <text evidence="5">Part of the endoplasmic reticulum membrane protein complex (EMC) that enables the energy-independent insertion into endoplasmic reticulum membranes of newly synthesized membrane proteins.</text>
</comment>
<keyword evidence="5" id="KW-0472">Membrane</keyword>
<comment type="similarity">
    <text evidence="1 5">Belongs to the EMC2 family.</text>
</comment>
<dbReference type="PROSITE" id="PS50005">
    <property type="entry name" value="TPR"/>
    <property type="match status" value="1"/>
</dbReference>
<evidence type="ECO:0000313" key="8">
    <source>
        <dbReference type="WBParaSite" id="Pan_g8284.t1"/>
    </source>
</evidence>
<dbReference type="PANTHER" id="PTHR12760">
    <property type="entry name" value="TETRATRICOPEPTIDE REPEAT PROTEIN"/>
    <property type="match status" value="1"/>
</dbReference>
<dbReference type="InterPro" id="IPR055217">
    <property type="entry name" value="TPR_EMC2"/>
</dbReference>
<dbReference type="WBParaSite" id="Pan_g8284.t1">
    <property type="protein sequence ID" value="Pan_g8284.t1"/>
    <property type="gene ID" value="Pan_g8284"/>
</dbReference>
<evidence type="ECO:0000256" key="1">
    <source>
        <dbReference type="ARBA" id="ARBA00010361"/>
    </source>
</evidence>
<comment type="subcellular location">
    <subcellularLocation>
        <location evidence="5">Endoplasmic reticulum membrane</location>
        <topology evidence="5">Peripheral membrane protein</topology>
        <orientation evidence="5">Cytoplasmic side</orientation>
    </subcellularLocation>
</comment>
<proteinExistence type="inferred from homology"/>
<keyword evidence="7" id="KW-1185">Reference proteome</keyword>
<keyword evidence="2" id="KW-0677">Repeat</keyword>
<dbReference type="Pfam" id="PF22890">
    <property type="entry name" value="TPR_EMC2"/>
    <property type="match status" value="1"/>
</dbReference>
<dbReference type="SMART" id="SM00028">
    <property type="entry name" value="TPR"/>
    <property type="match status" value="3"/>
</dbReference>
<dbReference type="Proteomes" id="UP000492821">
    <property type="component" value="Unassembled WGS sequence"/>
</dbReference>
<evidence type="ECO:0000256" key="3">
    <source>
        <dbReference type="ARBA" id="ARBA00022803"/>
    </source>
</evidence>
<dbReference type="Pfam" id="PF13181">
    <property type="entry name" value="TPR_8"/>
    <property type="match status" value="1"/>
</dbReference>
<keyword evidence="3 4" id="KW-0802">TPR repeat</keyword>
<dbReference type="SUPFAM" id="SSF48452">
    <property type="entry name" value="TPR-like"/>
    <property type="match status" value="1"/>
</dbReference>
<dbReference type="InterPro" id="IPR039856">
    <property type="entry name" value="EMC2-like"/>
</dbReference>
<organism evidence="7 8">
    <name type="scientific">Panagrellus redivivus</name>
    <name type="common">Microworm</name>
    <dbReference type="NCBI Taxonomy" id="6233"/>
    <lineage>
        <taxon>Eukaryota</taxon>
        <taxon>Metazoa</taxon>
        <taxon>Ecdysozoa</taxon>
        <taxon>Nematoda</taxon>
        <taxon>Chromadorea</taxon>
        <taxon>Rhabditida</taxon>
        <taxon>Tylenchina</taxon>
        <taxon>Panagrolaimomorpha</taxon>
        <taxon>Panagrolaimoidea</taxon>
        <taxon>Panagrolaimidae</taxon>
        <taxon>Panagrellus</taxon>
    </lineage>
</organism>
<evidence type="ECO:0000259" key="6">
    <source>
        <dbReference type="Pfam" id="PF22890"/>
    </source>
</evidence>
<evidence type="ECO:0000313" key="7">
    <source>
        <dbReference type="Proteomes" id="UP000492821"/>
    </source>
</evidence>
<dbReference type="GO" id="GO:0072546">
    <property type="term" value="C:EMC complex"/>
    <property type="evidence" value="ECO:0007669"/>
    <property type="project" value="UniProtKB-UniRule"/>
</dbReference>